<dbReference type="PANTHER" id="PTHR13924:SF10">
    <property type="entry name" value="TRANSFORMING ACIDIC COILED-COIL PROTEIN, ISOFORM K"/>
    <property type="match status" value="1"/>
</dbReference>
<reference evidence="9 10" key="1">
    <citation type="journal article" date="2024" name="BMC Genomics">
        <title>De novo assembly and annotation of Popillia japonica's genome with initial clues to its potential as an invasive pest.</title>
        <authorList>
            <person name="Cucini C."/>
            <person name="Boschi S."/>
            <person name="Funari R."/>
            <person name="Cardaioli E."/>
            <person name="Iannotti N."/>
            <person name="Marturano G."/>
            <person name="Paoli F."/>
            <person name="Bruttini M."/>
            <person name="Carapelli A."/>
            <person name="Frati F."/>
            <person name="Nardi F."/>
        </authorList>
    </citation>
    <scope>NUCLEOTIDE SEQUENCE [LARGE SCALE GENOMIC DNA]</scope>
    <source>
        <strain evidence="9">DMR45628</strain>
    </source>
</reference>
<keyword evidence="4" id="KW-0597">Phosphoprotein</keyword>
<comment type="similarity">
    <text evidence="2">Belongs to the TACC family.</text>
</comment>
<evidence type="ECO:0000256" key="1">
    <source>
        <dbReference type="ARBA" id="ARBA00004245"/>
    </source>
</evidence>
<accession>A0AAW1JD09</accession>
<feature type="coiled-coil region" evidence="7">
    <location>
        <begin position="497"/>
        <end position="581"/>
    </location>
</feature>
<dbReference type="GO" id="GO:0005737">
    <property type="term" value="C:cytoplasm"/>
    <property type="evidence" value="ECO:0007669"/>
    <property type="project" value="TreeGrafter"/>
</dbReference>
<dbReference type="Gene3D" id="1.20.5.1700">
    <property type="match status" value="1"/>
</dbReference>
<keyword evidence="3" id="KW-0963">Cytoplasm</keyword>
<protein>
    <submittedName>
        <fullName evidence="9">Transforming acidic coiled-coil-containing protein (TACC), C-terminal</fullName>
    </submittedName>
</protein>
<feature type="domain" description="Transforming acidic coiled-coil-containing protein C-terminal" evidence="8">
    <location>
        <begin position="414"/>
        <end position="579"/>
    </location>
</feature>
<dbReference type="Proteomes" id="UP001458880">
    <property type="component" value="Unassembled WGS sequence"/>
</dbReference>
<evidence type="ECO:0000256" key="4">
    <source>
        <dbReference type="ARBA" id="ARBA00022553"/>
    </source>
</evidence>
<sequence>MSNFFVVIRKSLAKAFDPLYESPVRNSVGATRLTRIEDVSPPINVSASPANSEEILQLNNSIEELSNFIEDIIDEALSRVVPEIQENIIDIETDILLEIENSIGQKELNVVDDLLDINVANKSFDLEDEILKISNAIEDLDLTEVNNKRNDPDSVNPLAENLDLKHEINITGLDVTSEYKSANTTLHEIEDIAVARNEGILDITQEKIMSKIIQELNSTKEVSTETEPIDPPQNSKIIQELNSTKEVSTETEPIDPPQNENREFVEKNNLINRLSEEIANKDLELIKIKNELAFQISNYESLQQDCDNKNTEILGIKLELEKDRELKENYVRLETELQEWKLKCNDYDNLERSRELKENYVRLETELQEWKLKCNDYDNLERSYQEKHAELAAKYEEAIKRLPTPAACNTTDDEAVEKLKKEFSAKEKEYECILSNYAQLIEAQSAKYDLVNRECSTAKQHLANLEIAFTDVHQKYEKSKTVIEGYKANEEKLKSTLVVFETTLQKYNEQLEKLKRKHVEENNTLERELKATKEDYITKVGKFQSKIKHLEIKVTSLSNALDQKNKECQELTKLCEEMINVKLDDTPND</sequence>
<evidence type="ECO:0000256" key="5">
    <source>
        <dbReference type="ARBA" id="ARBA00023054"/>
    </source>
</evidence>
<dbReference type="InterPro" id="IPR007707">
    <property type="entry name" value="TACC_C"/>
</dbReference>
<evidence type="ECO:0000259" key="8">
    <source>
        <dbReference type="Pfam" id="PF05010"/>
    </source>
</evidence>
<evidence type="ECO:0000256" key="6">
    <source>
        <dbReference type="ARBA" id="ARBA00023212"/>
    </source>
</evidence>
<dbReference type="PANTHER" id="PTHR13924">
    <property type="entry name" value="TRANSFORMING ACIDIC COILED-COIL CONTAINING PROTEIN 1/2"/>
    <property type="match status" value="1"/>
</dbReference>
<dbReference type="GO" id="GO:0005856">
    <property type="term" value="C:cytoskeleton"/>
    <property type="evidence" value="ECO:0007669"/>
    <property type="project" value="UniProtKB-SubCell"/>
</dbReference>
<comment type="subcellular location">
    <subcellularLocation>
        <location evidence="1">Cytoplasm</location>
        <location evidence="1">Cytoskeleton</location>
    </subcellularLocation>
</comment>
<dbReference type="AlphaFoldDB" id="A0AAW1JD09"/>
<dbReference type="GO" id="GO:0007052">
    <property type="term" value="P:mitotic spindle organization"/>
    <property type="evidence" value="ECO:0007669"/>
    <property type="project" value="InterPro"/>
</dbReference>
<gene>
    <name evidence="9" type="ORF">QE152_g31070</name>
</gene>
<dbReference type="Pfam" id="PF05010">
    <property type="entry name" value="TACC_C"/>
    <property type="match status" value="1"/>
</dbReference>
<evidence type="ECO:0000256" key="7">
    <source>
        <dbReference type="SAM" id="Coils"/>
    </source>
</evidence>
<evidence type="ECO:0000256" key="2">
    <source>
        <dbReference type="ARBA" id="ARBA00009423"/>
    </source>
</evidence>
<organism evidence="9 10">
    <name type="scientific">Popillia japonica</name>
    <name type="common">Japanese beetle</name>
    <dbReference type="NCBI Taxonomy" id="7064"/>
    <lineage>
        <taxon>Eukaryota</taxon>
        <taxon>Metazoa</taxon>
        <taxon>Ecdysozoa</taxon>
        <taxon>Arthropoda</taxon>
        <taxon>Hexapoda</taxon>
        <taxon>Insecta</taxon>
        <taxon>Pterygota</taxon>
        <taxon>Neoptera</taxon>
        <taxon>Endopterygota</taxon>
        <taxon>Coleoptera</taxon>
        <taxon>Polyphaga</taxon>
        <taxon>Scarabaeiformia</taxon>
        <taxon>Scarabaeidae</taxon>
        <taxon>Rutelinae</taxon>
        <taxon>Popillia</taxon>
    </lineage>
</organism>
<evidence type="ECO:0000313" key="9">
    <source>
        <dbReference type="EMBL" id="KAK9700695.1"/>
    </source>
</evidence>
<feature type="coiled-coil region" evidence="7">
    <location>
        <begin position="316"/>
        <end position="436"/>
    </location>
</feature>
<keyword evidence="5 7" id="KW-0175">Coiled coil</keyword>
<proteinExistence type="inferred from homology"/>
<evidence type="ECO:0000256" key="3">
    <source>
        <dbReference type="ARBA" id="ARBA00022490"/>
    </source>
</evidence>
<name>A0AAW1JD09_POPJA</name>
<evidence type="ECO:0000313" key="10">
    <source>
        <dbReference type="Proteomes" id="UP001458880"/>
    </source>
</evidence>
<comment type="caution">
    <text evidence="9">The sequence shown here is derived from an EMBL/GenBank/DDBJ whole genome shotgun (WGS) entry which is preliminary data.</text>
</comment>
<dbReference type="EMBL" id="JASPKY010000432">
    <property type="protein sequence ID" value="KAK9700695.1"/>
    <property type="molecule type" value="Genomic_DNA"/>
</dbReference>
<dbReference type="InterPro" id="IPR039915">
    <property type="entry name" value="TACC"/>
</dbReference>
<keyword evidence="10" id="KW-1185">Reference proteome</keyword>
<keyword evidence="6" id="KW-0206">Cytoskeleton</keyword>